<keyword evidence="8 13" id="KW-0812">Transmembrane</keyword>
<dbReference type="GeneID" id="99766341"/>
<evidence type="ECO:0000256" key="8">
    <source>
        <dbReference type="ARBA" id="ARBA00022692"/>
    </source>
</evidence>
<feature type="transmembrane region" description="Helical" evidence="13">
    <location>
        <begin position="199"/>
        <end position="222"/>
    </location>
</feature>
<keyword evidence="7 12" id="KW-0997">Cell inner membrane</keyword>
<dbReference type="NCBIfam" id="TIGR01190">
    <property type="entry name" value="ccmB"/>
    <property type="match status" value="1"/>
</dbReference>
<comment type="similarity">
    <text evidence="3 12">Belongs to the CcmB/CycW/HelB family.</text>
</comment>
<feature type="transmembrane region" description="Helical" evidence="13">
    <location>
        <begin position="20"/>
        <end position="45"/>
    </location>
</feature>
<evidence type="ECO:0000256" key="12">
    <source>
        <dbReference type="PIRNR" id="PIRNR002764"/>
    </source>
</evidence>
<dbReference type="Pfam" id="PF03379">
    <property type="entry name" value="CcmB"/>
    <property type="match status" value="1"/>
</dbReference>
<name>A0ABS0AHW4_9GAMM</name>
<keyword evidence="11 12" id="KW-0472">Membrane</keyword>
<dbReference type="PANTHER" id="PTHR30070">
    <property type="entry name" value="HEME EXPORTER PROTEIN B"/>
    <property type="match status" value="1"/>
</dbReference>
<evidence type="ECO:0000256" key="6">
    <source>
        <dbReference type="ARBA" id="ARBA00022475"/>
    </source>
</evidence>
<keyword evidence="5 12" id="KW-0813">Transport</keyword>
<evidence type="ECO:0000256" key="10">
    <source>
        <dbReference type="ARBA" id="ARBA00022989"/>
    </source>
</evidence>
<feature type="transmembrane region" description="Helical" evidence="13">
    <location>
        <begin position="166"/>
        <end position="187"/>
    </location>
</feature>
<feature type="transmembrane region" description="Helical" evidence="13">
    <location>
        <begin position="108"/>
        <end position="126"/>
    </location>
</feature>
<gene>
    <name evidence="14" type="ORF">ISO4_02330</name>
</gene>
<evidence type="ECO:0000313" key="14">
    <source>
        <dbReference type="EMBL" id="MBF5053728.1"/>
    </source>
</evidence>
<feature type="transmembrane region" description="Helical" evidence="13">
    <location>
        <begin position="138"/>
        <end position="160"/>
    </location>
</feature>
<dbReference type="RefSeq" id="WP_228548091.1">
    <property type="nucleotide sequence ID" value="NZ_ARXR01000021.1"/>
</dbReference>
<keyword evidence="10 13" id="KW-1133">Transmembrane helix</keyword>
<feature type="transmembrane region" description="Helical" evidence="13">
    <location>
        <begin position="51"/>
        <end position="73"/>
    </location>
</feature>
<evidence type="ECO:0000256" key="4">
    <source>
        <dbReference type="ARBA" id="ARBA00016452"/>
    </source>
</evidence>
<keyword evidence="6 12" id="KW-1003">Cell membrane</keyword>
<comment type="caution">
    <text evidence="14">The sequence shown here is derived from an EMBL/GenBank/DDBJ whole genome shotgun (WGS) entry which is preliminary data.</text>
</comment>
<keyword evidence="15" id="KW-1185">Reference proteome</keyword>
<dbReference type="PIRSF" id="PIRSF002764">
    <property type="entry name" value="CcmB"/>
    <property type="match status" value="1"/>
</dbReference>
<organism evidence="14 15">
    <name type="scientific">Alloalcanivorax venustensis ISO4</name>
    <dbReference type="NCBI Taxonomy" id="1177184"/>
    <lineage>
        <taxon>Bacteria</taxon>
        <taxon>Pseudomonadati</taxon>
        <taxon>Pseudomonadota</taxon>
        <taxon>Gammaproteobacteria</taxon>
        <taxon>Oceanospirillales</taxon>
        <taxon>Alcanivoracaceae</taxon>
        <taxon>Alloalcanivorax</taxon>
    </lineage>
</organism>
<accession>A0ABS0AHW4</accession>
<dbReference type="InterPro" id="IPR003544">
    <property type="entry name" value="Cyt_c_biogenesis_CcmB"/>
</dbReference>
<comment type="subcellular location">
    <subcellularLocation>
        <location evidence="2">Cell inner membrane</location>
        <topology evidence="2">Multi-pass membrane protein</topology>
    </subcellularLocation>
</comment>
<protein>
    <recommendedName>
        <fullName evidence="4 12">Heme exporter protein B</fullName>
    </recommendedName>
</protein>
<dbReference type="InterPro" id="IPR026031">
    <property type="entry name" value="Cyt_c_CcmB_bac"/>
</dbReference>
<keyword evidence="9 12" id="KW-0201">Cytochrome c-type biogenesis</keyword>
<evidence type="ECO:0000256" key="2">
    <source>
        <dbReference type="ARBA" id="ARBA00004429"/>
    </source>
</evidence>
<evidence type="ECO:0000256" key="7">
    <source>
        <dbReference type="ARBA" id="ARBA00022519"/>
    </source>
</evidence>
<proteinExistence type="inferred from homology"/>
<evidence type="ECO:0000313" key="15">
    <source>
        <dbReference type="Proteomes" id="UP000644441"/>
    </source>
</evidence>
<evidence type="ECO:0000256" key="3">
    <source>
        <dbReference type="ARBA" id="ARBA00010544"/>
    </source>
</evidence>
<dbReference type="PRINTS" id="PR01414">
    <property type="entry name" value="CCMBBIOGNSIS"/>
</dbReference>
<evidence type="ECO:0000256" key="1">
    <source>
        <dbReference type="ARBA" id="ARBA00002442"/>
    </source>
</evidence>
<dbReference type="PANTHER" id="PTHR30070:SF1">
    <property type="entry name" value="CYTOCHROME C BIOGENESIS B-RELATED"/>
    <property type="match status" value="1"/>
</dbReference>
<evidence type="ECO:0000256" key="11">
    <source>
        <dbReference type="ARBA" id="ARBA00023136"/>
    </source>
</evidence>
<comment type="function">
    <text evidence="1 12">Required for the export of heme to the periplasm for the biogenesis of c-type cytochromes.</text>
</comment>
<reference evidence="14 15" key="1">
    <citation type="submission" date="2012-09" db="EMBL/GenBank/DDBJ databases">
        <title>Genome Sequence of alkane-degrading Bacterium Alcanivorax venustensis ISO4.</title>
        <authorList>
            <person name="Lai Q."/>
            <person name="Shao Z."/>
        </authorList>
    </citation>
    <scope>NUCLEOTIDE SEQUENCE [LARGE SCALE GENOMIC DNA]</scope>
    <source>
        <strain evidence="14 15">ISO4</strain>
    </source>
</reference>
<dbReference type="EMBL" id="ARXR01000021">
    <property type="protein sequence ID" value="MBF5053728.1"/>
    <property type="molecule type" value="Genomic_DNA"/>
</dbReference>
<dbReference type="Proteomes" id="UP000644441">
    <property type="component" value="Unassembled WGS sequence"/>
</dbReference>
<evidence type="ECO:0000256" key="5">
    <source>
        <dbReference type="ARBA" id="ARBA00022448"/>
    </source>
</evidence>
<evidence type="ECO:0000256" key="13">
    <source>
        <dbReference type="SAM" id="Phobius"/>
    </source>
</evidence>
<sequence length="228" mass="23297">MSAPTLGAVWRASLRRELTLIWRSPADIVQPLFFFVVVVSLFPLALSPKPALLALVAPGAVWVAALLAVMLSLDGLFRRDQESGALDLLLTAPVVSVVPVAAKLLAHWLLTGLPLALIAPLLGYMLQLPVAVLDTLMVSVLLGTPTLTVVGAIGAALTVGLNRGGILLAVLVLPLYVPVLVFGAGVVRTALDGLPTGGLLAVLGAILALAVSLGPVAVALGLRISAGD</sequence>
<evidence type="ECO:0000256" key="9">
    <source>
        <dbReference type="ARBA" id="ARBA00022748"/>
    </source>
</evidence>